<dbReference type="Pfam" id="PF12704">
    <property type="entry name" value="MacB_PCD"/>
    <property type="match status" value="1"/>
</dbReference>
<dbReference type="Pfam" id="PF02687">
    <property type="entry name" value="FtsX"/>
    <property type="match status" value="1"/>
</dbReference>
<dbReference type="InterPro" id="IPR025857">
    <property type="entry name" value="MacB_PCD"/>
</dbReference>
<evidence type="ECO:0000256" key="7">
    <source>
        <dbReference type="SAM" id="Phobius"/>
    </source>
</evidence>
<comment type="similarity">
    <text evidence="6">Belongs to the ABC-4 integral membrane protein family.</text>
</comment>
<evidence type="ECO:0000256" key="3">
    <source>
        <dbReference type="ARBA" id="ARBA00022692"/>
    </source>
</evidence>
<protein>
    <submittedName>
        <fullName evidence="10">FtsX-like permease family protein</fullName>
    </submittedName>
</protein>
<dbReference type="PANTHER" id="PTHR30572:SF4">
    <property type="entry name" value="ABC TRANSPORTER PERMEASE YTRF"/>
    <property type="match status" value="1"/>
</dbReference>
<evidence type="ECO:0000313" key="11">
    <source>
        <dbReference type="Proteomes" id="UP000265540"/>
    </source>
</evidence>
<dbReference type="GO" id="GO:0005886">
    <property type="term" value="C:plasma membrane"/>
    <property type="evidence" value="ECO:0007669"/>
    <property type="project" value="UniProtKB-SubCell"/>
</dbReference>
<evidence type="ECO:0000256" key="2">
    <source>
        <dbReference type="ARBA" id="ARBA00022475"/>
    </source>
</evidence>
<feature type="transmembrane region" description="Helical" evidence="7">
    <location>
        <begin position="21"/>
        <end position="44"/>
    </location>
</feature>
<dbReference type="InterPro" id="IPR003838">
    <property type="entry name" value="ABC3_permease_C"/>
</dbReference>
<organism evidence="10 11">
    <name type="scientific">candidate division WWE3 bacterium</name>
    <dbReference type="NCBI Taxonomy" id="2053526"/>
    <lineage>
        <taxon>Bacteria</taxon>
        <taxon>Katanobacteria</taxon>
    </lineage>
</organism>
<feature type="transmembrane region" description="Helical" evidence="7">
    <location>
        <begin position="323"/>
        <end position="352"/>
    </location>
</feature>
<evidence type="ECO:0000256" key="1">
    <source>
        <dbReference type="ARBA" id="ARBA00004651"/>
    </source>
</evidence>
<keyword evidence="2" id="KW-1003">Cell membrane</keyword>
<name>A0A3A4ZIU3_UNCKA</name>
<evidence type="ECO:0000256" key="4">
    <source>
        <dbReference type="ARBA" id="ARBA00022989"/>
    </source>
</evidence>
<feature type="transmembrane region" description="Helical" evidence="7">
    <location>
        <begin position="278"/>
        <end position="302"/>
    </location>
</feature>
<dbReference type="Proteomes" id="UP000265540">
    <property type="component" value="Unassembled WGS sequence"/>
</dbReference>
<reference evidence="10 11" key="1">
    <citation type="journal article" date="2017" name="ISME J.">
        <title>Energy and carbon metabolisms in a deep terrestrial subsurface fluid microbial community.</title>
        <authorList>
            <person name="Momper L."/>
            <person name="Jungbluth S.P."/>
            <person name="Lee M.D."/>
            <person name="Amend J.P."/>
        </authorList>
    </citation>
    <scope>NUCLEOTIDE SEQUENCE [LARGE SCALE GENOMIC DNA]</scope>
    <source>
        <strain evidence="10">SURF_46</strain>
    </source>
</reference>
<gene>
    <name evidence="10" type="ORF">C4561_04920</name>
</gene>
<evidence type="ECO:0000259" key="8">
    <source>
        <dbReference type="Pfam" id="PF02687"/>
    </source>
</evidence>
<comment type="caution">
    <text evidence="10">The sequence shown here is derived from an EMBL/GenBank/DDBJ whole genome shotgun (WGS) entry which is preliminary data.</text>
</comment>
<keyword evidence="3 7" id="KW-0812">Transmembrane</keyword>
<proteinExistence type="inferred from homology"/>
<dbReference type="AlphaFoldDB" id="A0A3A4ZIU3"/>
<evidence type="ECO:0000256" key="6">
    <source>
        <dbReference type="ARBA" id="ARBA00038076"/>
    </source>
</evidence>
<evidence type="ECO:0000256" key="5">
    <source>
        <dbReference type="ARBA" id="ARBA00023136"/>
    </source>
</evidence>
<comment type="subcellular location">
    <subcellularLocation>
        <location evidence="1">Cell membrane</location>
        <topology evidence="1">Multi-pass membrane protein</topology>
    </subcellularLocation>
</comment>
<sequence length="401" mass="43146">MKLIEIFEESVIVLKTNKLRTALSMLGIIIGIGSVISLMSLGAASQQSVKERIQSLGSNLLTIRPGSNQQGFLRGGSSVTTLTNEDAEAIKTSKRFTTIDKVAAVYSAQTQVVFEGNNTNVSILGITSDYFDLNNIEIEYGFPITDDDLELQNKVAVLGTDVIEDLFENKNPIGSNVRINGTAFKVIGIIKSKGFGTDGNIFIPLSTAQKSLFGVSHVSSIYVSAKEESLMNAAENQLGFFLLERHGFEKPEDADFTISSQSDILETANEITQTFTTLLTGIAAISLVVGGIGIMNIMLVTVTERTREIGIRKALGAKRKAIITQFLIEAIVLTITGGLIGVMLGVGVSYLLTKVMSMSFVISVNAIGLAFGVSALIGILFGWYPAQKAARLQPIEALRYE</sequence>
<evidence type="ECO:0000313" key="10">
    <source>
        <dbReference type="EMBL" id="RJR26466.1"/>
    </source>
</evidence>
<keyword evidence="4 7" id="KW-1133">Transmembrane helix</keyword>
<accession>A0A3A4ZIU3</accession>
<dbReference type="GO" id="GO:0022857">
    <property type="term" value="F:transmembrane transporter activity"/>
    <property type="evidence" value="ECO:0007669"/>
    <property type="project" value="TreeGrafter"/>
</dbReference>
<keyword evidence="5 7" id="KW-0472">Membrane</keyword>
<feature type="transmembrane region" description="Helical" evidence="7">
    <location>
        <begin position="358"/>
        <end position="384"/>
    </location>
</feature>
<evidence type="ECO:0000259" key="9">
    <source>
        <dbReference type="Pfam" id="PF12704"/>
    </source>
</evidence>
<dbReference type="InterPro" id="IPR050250">
    <property type="entry name" value="Macrolide_Exporter_MacB"/>
</dbReference>
<feature type="domain" description="ABC3 transporter permease C-terminal" evidence="8">
    <location>
        <begin position="282"/>
        <end position="394"/>
    </location>
</feature>
<dbReference type="EMBL" id="QZJF01000021">
    <property type="protein sequence ID" value="RJR26466.1"/>
    <property type="molecule type" value="Genomic_DNA"/>
</dbReference>
<feature type="domain" description="MacB-like periplasmic core" evidence="9">
    <location>
        <begin position="21"/>
        <end position="238"/>
    </location>
</feature>
<dbReference type="PANTHER" id="PTHR30572">
    <property type="entry name" value="MEMBRANE COMPONENT OF TRANSPORTER-RELATED"/>
    <property type="match status" value="1"/>
</dbReference>